<proteinExistence type="inferred from homology"/>
<dbReference type="PANTHER" id="PTHR43201">
    <property type="entry name" value="ACYL-COA SYNTHETASE"/>
    <property type="match status" value="1"/>
</dbReference>
<dbReference type="Proteomes" id="UP000035088">
    <property type="component" value="Unassembled WGS sequence"/>
</dbReference>
<dbReference type="RefSeq" id="WP_007320616.1">
    <property type="nucleotide sequence ID" value="NZ_JABELY010000015.1"/>
</dbReference>
<sequence>MQRSGLIDLRRPDLIWYAARGTRRLGPIAGAVRLSARRCPDRVAVIDGETRVTYRELHAKTDAIASAWVAEGVTDRSTVAVLCRDHLGLVEAMIAAAKLGSRLVLMNTGFAGAQLADVARREGIDAVVADDEFAESVSLLPDSVRRLDPSANRADKPAPSLPRQQGGFVILTGGTTGTPKGVPRRVRSPLAAAQFLDRVPLRPGGVTLLCAPLFHGTALSQFILSLNLGCTNVLHGRFDAARALTQVDEHRVTAMVVVPTMLRRILDLGADVLAAHRTDSLRVVFSAGAALPPALGTRAVEAFGPTLYNFYGCTETGTATIATPDDWLAAPGTVGRPPVGITVRLYGDDGHPVTAPNSKGTVHVGNPIAFQGYSGGGNKDVVDGLMSTGDVGHWDAAGRLFIDGRADDMIVSGGENVFPGEVENLLNEHPAIAEVAVVGVPDDEFGERLAAFVVSRDELTADEVRRHVRDRLARFKVPRDVHFVDELPRTATGKIATAVLSDMAGRR</sequence>
<dbReference type="Pfam" id="PF00501">
    <property type="entry name" value="AMP-binding"/>
    <property type="match status" value="1"/>
</dbReference>
<dbReference type="Gene3D" id="3.30.300.30">
    <property type="match status" value="1"/>
</dbReference>
<feature type="domain" description="AMP-dependent synthetase/ligase" evidence="3">
    <location>
        <begin position="35"/>
        <end position="373"/>
    </location>
</feature>
<evidence type="ECO:0000256" key="2">
    <source>
        <dbReference type="ARBA" id="ARBA00022598"/>
    </source>
</evidence>
<evidence type="ECO:0000259" key="4">
    <source>
        <dbReference type="Pfam" id="PF13193"/>
    </source>
</evidence>
<gene>
    <name evidence="5" type="ORF">GOARA_012_00890</name>
</gene>
<comment type="similarity">
    <text evidence="1">Belongs to the ATP-dependent AMP-binding enzyme family.</text>
</comment>
<keyword evidence="2 5" id="KW-0436">Ligase</keyword>
<name>G7GY64_9ACTN</name>
<dbReference type="InterPro" id="IPR025110">
    <property type="entry name" value="AMP-bd_C"/>
</dbReference>
<dbReference type="Gene3D" id="3.40.50.12780">
    <property type="entry name" value="N-terminal domain of ligase-like"/>
    <property type="match status" value="1"/>
</dbReference>
<evidence type="ECO:0000259" key="3">
    <source>
        <dbReference type="Pfam" id="PF00501"/>
    </source>
</evidence>
<comment type="caution">
    <text evidence="5">The sequence shown here is derived from an EMBL/GenBank/DDBJ whole genome shotgun (WGS) entry which is preliminary data.</text>
</comment>
<dbReference type="CDD" id="cd04433">
    <property type="entry name" value="AFD_class_I"/>
    <property type="match status" value="1"/>
</dbReference>
<dbReference type="STRING" id="1073574.GOARA_012_00890"/>
<reference evidence="5 6" key="1">
    <citation type="submission" date="2011-11" db="EMBL/GenBank/DDBJ databases">
        <title>Whole genome shotgun sequence of Gordonia araii NBRC 100433.</title>
        <authorList>
            <person name="Yoshida Y."/>
            <person name="Hosoyama A."/>
            <person name="Tsuchikane K."/>
            <person name="Katsumata H."/>
            <person name="Yamazaki S."/>
            <person name="Fujita N."/>
        </authorList>
    </citation>
    <scope>NUCLEOTIDE SEQUENCE [LARGE SCALE GENOMIC DNA]</scope>
    <source>
        <strain evidence="5 6">NBRC 100433</strain>
    </source>
</reference>
<dbReference type="InterPro" id="IPR020845">
    <property type="entry name" value="AMP-binding_CS"/>
</dbReference>
<evidence type="ECO:0000313" key="5">
    <source>
        <dbReference type="EMBL" id="GAB08539.1"/>
    </source>
</evidence>
<dbReference type="FunFam" id="3.30.300.30:FF:000008">
    <property type="entry name" value="2,3-dihydroxybenzoate-AMP ligase"/>
    <property type="match status" value="1"/>
</dbReference>
<dbReference type="SUPFAM" id="SSF56801">
    <property type="entry name" value="Acetyl-CoA synthetase-like"/>
    <property type="match status" value="1"/>
</dbReference>
<dbReference type="AlphaFoldDB" id="G7GY64"/>
<keyword evidence="6" id="KW-1185">Reference proteome</keyword>
<organism evidence="5 6">
    <name type="scientific">Gordonia araii NBRC 100433</name>
    <dbReference type="NCBI Taxonomy" id="1073574"/>
    <lineage>
        <taxon>Bacteria</taxon>
        <taxon>Bacillati</taxon>
        <taxon>Actinomycetota</taxon>
        <taxon>Actinomycetes</taxon>
        <taxon>Mycobacteriales</taxon>
        <taxon>Gordoniaceae</taxon>
        <taxon>Gordonia</taxon>
    </lineage>
</organism>
<dbReference type="PANTHER" id="PTHR43201:SF5">
    <property type="entry name" value="MEDIUM-CHAIN ACYL-COA LIGASE ACSF2, MITOCHONDRIAL"/>
    <property type="match status" value="1"/>
</dbReference>
<protein>
    <submittedName>
        <fullName evidence="5">Putative fatty-acid--CoA ligase</fullName>
    </submittedName>
</protein>
<evidence type="ECO:0000256" key="1">
    <source>
        <dbReference type="ARBA" id="ARBA00006432"/>
    </source>
</evidence>
<dbReference type="EMBL" id="BAEE01000012">
    <property type="protein sequence ID" value="GAB08539.1"/>
    <property type="molecule type" value="Genomic_DNA"/>
</dbReference>
<dbReference type="PROSITE" id="PS00455">
    <property type="entry name" value="AMP_BINDING"/>
    <property type="match status" value="1"/>
</dbReference>
<dbReference type="InterPro" id="IPR042099">
    <property type="entry name" value="ANL_N_sf"/>
</dbReference>
<dbReference type="InterPro" id="IPR045851">
    <property type="entry name" value="AMP-bd_C_sf"/>
</dbReference>
<evidence type="ECO:0000313" key="6">
    <source>
        <dbReference type="Proteomes" id="UP000035088"/>
    </source>
</evidence>
<feature type="domain" description="AMP-binding enzyme C-terminal" evidence="4">
    <location>
        <begin position="421"/>
        <end position="494"/>
    </location>
</feature>
<accession>G7GY64</accession>
<dbReference type="GO" id="GO:0031956">
    <property type="term" value="F:medium-chain fatty acid-CoA ligase activity"/>
    <property type="evidence" value="ECO:0007669"/>
    <property type="project" value="TreeGrafter"/>
</dbReference>
<dbReference type="Pfam" id="PF13193">
    <property type="entry name" value="AMP-binding_C"/>
    <property type="match status" value="1"/>
</dbReference>
<dbReference type="GO" id="GO:0006631">
    <property type="term" value="P:fatty acid metabolic process"/>
    <property type="evidence" value="ECO:0007669"/>
    <property type="project" value="TreeGrafter"/>
</dbReference>
<dbReference type="InterPro" id="IPR000873">
    <property type="entry name" value="AMP-dep_synth/lig_dom"/>
</dbReference>